<dbReference type="Proteomes" id="UP000290975">
    <property type="component" value="Unassembled WGS sequence"/>
</dbReference>
<dbReference type="RefSeq" id="WP_086486119.1">
    <property type="nucleotide sequence ID" value="NZ_BBQY01000035.1"/>
</dbReference>
<dbReference type="Gene3D" id="3.30.560.10">
    <property type="entry name" value="Glucose Oxidase, domain 3"/>
    <property type="match status" value="1"/>
</dbReference>
<evidence type="ECO:0000259" key="7">
    <source>
        <dbReference type="PROSITE" id="PS00624"/>
    </source>
</evidence>
<comment type="cofactor">
    <cofactor evidence="1">
        <name>FAD</name>
        <dbReference type="ChEBI" id="CHEBI:57692"/>
    </cofactor>
</comment>
<dbReference type="PANTHER" id="PTHR11552">
    <property type="entry name" value="GLUCOSE-METHANOL-CHOLINE GMC OXIDOREDUCTASE"/>
    <property type="match status" value="1"/>
</dbReference>
<dbReference type="AlphaFoldDB" id="A0A249MXF8"/>
<dbReference type="Pfam" id="PF00732">
    <property type="entry name" value="GMC_oxred_N"/>
    <property type="match status" value="1"/>
</dbReference>
<evidence type="ECO:0000313" key="9">
    <source>
        <dbReference type="EMBL" id="GBH32343.1"/>
    </source>
</evidence>
<dbReference type="EMBL" id="BBQY01000035">
    <property type="protein sequence ID" value="GBH32343.1"/>
    <property type="molecule type" value="Genomic_DNA"/>
</dbReference>
<evidence type="ECO:0000256" key="2">
    <source>
        <dbReference type="ARBA" id="ARBA00010790"/>
    </source>
</evidence>
<dbReference type="PROSITE" id="PS00624">
    <property type="entry name" value="GMC_OXRED_2"/>
    <property type="match status" value="1"/>
</dbReference>
<reference evidence="9 11" key="1">
    <citation type="submission" date="2014-12" db="EMBL/GenBank/DDBJ databases">
        <title>Whole genome sequencing of Sphingobium xenophagum OW59.</title>
        <authorList>
            <person name="Ohta Y."/>
            <person name="Nishi S."/>
            <person name="Hatada Y."/>
        </authorList>
    </citation>
    <scope>NUCLEOTIDE SEQUENCE [LARGE SCALE GENOMIC DNA]</scope>
    <source>
        <strain evidence="9 11">OW59</strain>
    </source>
</reference>
<dbReference type="PIRSF" id="PIRSF000137">
    <property type="entry name" value="Alcohol_oxidase"/>
    <property type="match status" value="1"/>
</dbReference>
<evidence type="ECO:0000256" key="5">
    <source>
        <dbReference type="RuleBase" id="RU003968"/>
    </source>
</evidence>
<proteinExistence type="inferred from homology"/>
<feature type="domain" description="Glucose-methanol-choline oxidoreductase N-terminal" evidence="6">
    <location>
        <begin position="80"/>
        <end position="103"/>
    </location>
</feature>
<evidence type="ECO:0000256" key="4">
    <source>
        <dbReference type="ARBA" id="ARBA00022827"/>
    </source>
</evidence>
<dbReference type="KEGG" id="shyd:CJD35_16285"/>
<keyword evidence="3 5" id="KW-0285">Flavoprotein</keyword>
<dbReference type="GO" id="GO:0016614">
    <property type="term" value="F:oxidoreductase activity, acting on CH-OH group of donors"/>
    <property type="evidence" value="ECO:0007669"/>
    <property type="project" value="InterPro"/>
</dbReference>
<keyword evidence="4 5" id="KW-0274">FAD</keyword>
<organism evidence="8 10">
    <name type="scientific">Sphingobium xenophagum</name>
    <dbReference type="NCBI Taxonomy" id="121428"/>
    <lineage>
        <taxon>Bacteria</taxon>
        <taxon>Pseudomonadati</taxon>
        <taxon>Pseudomonadota</taxon>
        <taxon>Alphaproteobacteria</taxon>
        <taxon>Sphingomonadales</taxon>
        <taxon>Sphingomonadaceae</taxon>
        <taxon>Sphingobium</taxon>
    </lineage>
</organism>
<evidence type="ECO:0000256" key="1">
    <source>
        <dbReference type="ARBA" id="ARBA00001974"/>
    </source>
</evidence>
<keyword evidence="11" id="KW-1185">Reference proteome</keyword>
<evidence type="ECO:0000259" key="6">
    <source>
        <dbReference type="PROSITE" id="PS00623"/>
    </source>
</evidence>
<dbReference type="EMBL" id="CP022746">
    <property type="protein sequence ID" value="ASY46061.1"/>
    <property type="molecule type" value="Genomic_DNA"/>
</dbReference>
<accession>A0A249MXF8</accession>
<protein>
    <submittedName>
        <fullName evidence="9">Choline dehydrogenase</fullName>
    </submittedName>
    <submittedName>
        <fullName evidence="8">Glucose-methanol-choline oxidoreductase</fullName>
    </submittedName>
</protein>
<evidence type="ECO:0000256" key="3">
    <source>
        <dbReference type="ARBA" id="ARBA00022630"/>
    </source>
</evidence>
<dbReference type="InterPro" id="IPR036188">
    <property type="entry name" value="FAD/NAD-bd_sf"/>
</dbReference>
<sequence>MEQSDIIVVGGGSAGAAMTGRLAEAGLAVTLIEAGKTDRHMRSRVPALTSSIVQNPDYDWCYQVEPDPSLGGRADIWPAGKLLGGGSALNGMMFIRGHRWDYDRWAALGADGWDYASVLPYFRRMEDNERGADAWRGTGGPIAVSEGRARYPITDQWIAAAQQAGIARSTDLNGESAEGVDYVQVSQRNGTRCSSARGYLHERRGGKTPTILLEAQLLRLLIEDNRAVGIVYRQDGVEKTLRARHGVILSAGAMNTPRLLMLSGIGPADHLAEMGIDLVRDLPGVGRNLQDHVGTHVVNEVDGATLNSDAQGLRGAWQVLRYALAKRGALTTAIGHAQAFVKSRADLPVPNLQISFAAFAFDFDERGRLMLRKNPSVSTLVGLMRPSHRGRITLRSPDPLAPPVIAHRQLDSELDIEQIVEGIVIARDILRQSAIAPHVKSELRPGAALAGTEQLRDYVKMASIPLYHPVGTARIGRRDDPAAVVDQDLRVIGVEGLWVADASVMPSLPAGNTNATAIMIGDKGADHVLKTLRRNMKPPG</sequence>
<comment type="similarity">
    <text evidence="2 5">Belongs to the GMC oxidoreductase family.</text>
</comment>
<feature type="domain" description="Glucose-methanol-choline oxidoreductase N-terminal" evidence="7">
    <location>
        <begin position="252"/>
        <end position="266"/>
    </location>
</feature>
<gene>
    <name evidence="8" type="ORF">CJD35_16285</name>
    <name evidence="9" type="ORF">MBESOW_P3575</name>
</gene>
<reference evidence="8 10" key="2">
    <citation type="submission" date="2017-08" db="EMBL/GenBank/DDBJ databases">
        <title>Whole Genome Sequence of Sphingobium hydrophobicum C1: Insights into Adaption to the Electronic-waste Contaminated Sediment.</title>
        <authorList>
            <person name="Song D."/>
            <person name="Chen X."/>
            <person name="Xu M."/>
        </authorList>
    </citation>
    <scope>NUCLEOTIDE SEQUENCE [LARGE SCALE GENOMIC DNA]</scope>
    <source>
        <strain evidence="8 10">C1</strain>
    </source>
</reference>
<dbReference type="InterPro" id="IPR000172">
    <property type="entry name" value="GMC_OxRdtase_N"/>
</dbReference>
<dbReference type="SUPFAM" id="SSF51905">
    <property type="entry name" value="FAD/NAD(P)-binding domain"/>
    <property type="match status" value="1"/>
</dbReference>
<evidence type="ECO:0000313" key="10">
    <source>
        <dbReference type="Proteomes" id="UP000217141"/>
    </source>
</evidence>
<dbReference type="SUPFAM" id="SSF54373">
    <property type="entry name" value="FAD-linked reductases, C-terminal domain"/>
    <property type="match status" value="1"/>
</dbReference>
<dbReference type="GO" id="GO:0050660">
    <property type="term" value="F:flavin adenine dinucleotide binding"/>
    <property type="evidence" value="ECO:0007669"/>
    <property type="project" value="InterPro"/>
</dbReference>
<dbReference type="PROSITE" id="PS00623">
    <property type="entry name" value="GMC_OXRED_1"/>
    <property type="match status" value="1"/>
</dbReference>
<dbReference type="STRING" id="1192759.GCA_000277525_02744"/>
<evidence type="ECO:0000313" key="11">
    <source>
        <dbReference type="Proteomes" id="UP000290975"/>
    </source>
</evidence>
<dbReference type="Proteomes" id="UP000217141">
    <property type="component" value="Chromosome II"/>
</dbReference>
<dbReference type="InterPro" id="IPR012132">
    <property type="entry name" value="GMC_OxRdtase"/>
</dbReference>
<dbReference type="InterPro" id="IPR007867">
    <property type="entry name" value="GMC_OxRtase_C"/>
</dbReference>
<dbReference type="PANTHER" id="PTHR11552:SF147">
    <property type="entry name" value="CHOLINE DEHYDROGENASE, MITOCHONDRIAL"/>
    <property type="match status" value="1"/>
</dbReference>
<accession>A0A401J6V4</accession>
<dbReference type="Pfam" id="PF05199">
    <property type="entry name" value="GMC_oxred_C"/>
    <property type="match status" value="1"/>
</dbReference>
<name>A0A249MXF8_SPHXE</name>
<evidence type="ECO:0000313" key="8">
    <source>
        <dbReference type="EMBL" id="ASY46061.1"/>
    </source>
</evidence>
<dbReference type="Gene3D" id="3.50.50.60">
    <property type="entry name" value="FAD/NAD(P)-binding domain"/>
    <property type="match status" value="1"/>
</dbReference>